<evidence type="ECO:0000313" key="3">
    <source>
        <dbReference type="Proteomes" id="UP000714618"/>
    </source>
</evidence>
<protein>
    <submittedName>
        <fullName evidence="2">Uncharacterized protein</fullName>
    </submittedName>
</protein>
<organism evidence="2 3">
    <name type="scientific">Aureobasidium mustum</name>
    <dbReference type="NCBI Taxonomy" id="2773714"/>
    <lineage>
        <taxon>Eukaryota</taxon>
        <taxon>Fungi</taxon>
        <taxon>Dikarya</taxon>
        <taxon>Ascomycota</taxon>
        <taxon>Pezizomycotina</taxon>
        <taxon>Dothideomycetes</taxon>
        <taxon>Dothideomycetidae</taxon>
        <taxon>Dothideales</taxon>
        <taxon>Saccotheciaceae</taxon>
        <taxon>Aureobasidium</taxon>
    </lineage>
</organism>
<name>A0A9N8JI09_9PEZI</name>
<dbReference type="OrthoDB" id="5273928at2759"/>
<dbReference type="Proteomes" id="UP000714618">
    <property type="component" value="Unassembled WGS sequence"/>
</dbReference>
<accession>A0A9N8JI09</accession>
<evidence type="ECO:0000256" key="1">
    <source>
        <dbReference type="SAM" id="MobiDB-lite"/>
    </source>
</evidence>
<dbReference type="EMBL" id="CAIJEO010000002">
    <property type="protein sequence ID" value="CAD0085773.1"/>
    <property type="molecule type" value="Genomic_DNA"/>
</dbReference>
<feature type="region of interest" description="Disordered" evidence="1">
    <location>
        <begin position="35"/>
        <end position="56"/>
    </location>
</feature>
<feature type="compositionally biased region" description="Basic and acidic residues" evidence="1">
    <location>
        <begin position="92"/>
        <end position="109"/>
    </location>
</feature>
<keyword evidence="3" id="KW-1185">Reference proteome</keyword>
<evidence type="ECO:0000313" key="2">
    <source>
        <dbReference type="EMBL" id="CAD0085773.1"/>
    </source>
</evidence>
<comment type="caution">
    <text evidence="2">The sequence shown here is derived from an EMBL/GenBank/DDBJ whole genome shotgun (WGS) entry which is preliminary data.</text>
</comment>
<feature type="region of interest" description="Disordered" evidence="1">
    <location>
        <begin position="92"/>
        <end position="117"/>
    </location>
</feature>
<gene>
    <name evidence="2" type="ORF">AWRI4233_LOCUS375</name>
</gene>
<reference evidence="2" key="1">
    <citation type="submission" date="2020-06" db="EMBL/GenBank/DDBJ databases">
        <authorList>
            <person name="Onetto C."/>
        </authorList>
    </citation>
    <scope>NUCLEOTIDE SEQUENCE</scope>
</reference>
<proteinExistence type="predicted"/>
<dbReference type="AlphaFoldDB" id="A0A9N8JI09"/>
<sequence>MNSRAFYAHADTALEDKPSGRDFVDLVDGYVKSGLTAPSLTSSPSSSSSPTTPLCLVQLGRQPPTASTNILFTTNEIECWVKDDEQSKAIEEETRKRVQEKEEAKQENGKKRRKIKEAKQRDLLQLLEGM</sequence>